<dbReference type="RefSeq" id="WP_006977405.1">
    <property type="nucleotide sequence ID" value="NZ_ABVL01000001.1"/>
</dbReference>
<protein>
    <recommendedName>
        <fullName evidence="3">Scramblase family protein</fullName>
    </recommendedName>
</protein>
<evidence type="ECO:0008006" key="3">
    <source>
        <dbReference type="Google" id="ProtNLM"/>
    </source>
</evidence>
<reference evidence="1 2" key="1">
    <citation type="journal article" date="2011" name="J. Bacteriol.">
        <title>Genome sequence of Chthoniobacter flavus Ellin428, an aerobic heterotrophic soil bacterium.</title>
        <authorList>
            <person name="Kant R."/>
            <person name="van Passel M.W."/>
            <person name="Palva A."/>
            <person name="Lucas S."/>
            <person name="Lapidus A."/>
            <person name="Glavina Del Rio T."/>
            <person name="Dalin E."/>
            <person name="Tice H."/>
            <person name="Bruce D."/>
            <person name="Goodwin L."/>
            <person name="Pitluck S."/>
            <person name="Larimer F.W."/>
            <person name="Land M.L."/>
            <person name="Hauser L."/>
            <person name="Sangwan P."/>
            <person name="de Vos W.M."/>
            <person name="Janssen P.H."/>
            <person name="Smidt H."/>
        </authorList>
    </citation>
    <scope>NUCLEOTIDE SEQUENCE [LARGE SCALE GENOMIC DNA]</scope>
    <source>
        <strain evidence="1 2">Ellin428</strain>
    </source>
</reference>
<organism evidence="1 2">
    <name type="scientific">Chthoniobacter flavus Ellin428</name>
    <dbReference type="NCBI Taxonomy" id="497964"/>
    <lineage>
        <taxon>Bacteria</taxon>
        <taxon>Pseudomonadati</taxon>
        <taxon>Verrucomicrobiota</taxon>
        <taxon>Spartobacteria</taxon>
        <taxon>Chthoniobacterales</taxon>
        <taxon>Chthoniobacteraceae</taxon>
        <taxon>Chthoniobacter</taxon>
    </lineage>
</organism>
<dbReference type="EMBL" id="ABVL01000001">
    <property type="protein sequence ID" value="EDY21953.1"/>
    <property type="molecule type" value="Genomic_DNA"/>
</dbReference>
<evidence type="ECO:0000313" key="1">
    <source>
        <dbReference type="EMBL" id="EDY21953.1"/>
    </source>
</evidence>
<dbReference type="SUPFAM" id="SSF54518">
    <property type="entry name" value="Tubby C-terminal domain-like"/>
    <property type="match status" value="1"/>
</dbReference>
<dbReference type="eggNOG" id="COG4894">
    <property type="taxonomic scope" value="Bacteria"/>
</dbReference>
<accession>B4CTR5</accession>
<keyword evidence="2" id="KW-1185">Reference proteome</keyword>
<sequence>MDARFAHQQYTIKRPFLSLFGRKYYVYAPDGSLVMFLKHPLMKLREEFTIFTDETESTPVLTVRSRSIVAINMAHDVFDPRTGEKTGSIRSRGMKSIIRDTWDILDANDQVVGLMEEDGSALLRRFLKFLPGRHRIELNGQVVATLKQTFRFFIKEEVLDLSPGNGQIDPRFAISCALLALMKETAREKEE</sequence>
<dbReference type="Proteomes" id="UP000005824">
    <property type="component" value="Unassembled WGS sequence"/>
</dbReference>
<dbReference type="AlphaFoldDB" id="B4CTR5"/>
<proteinExistence type="predicted"/>
<name>B4CTR5_9BACT</name>
<dbReference type="InterPro" id="IPR025659">
    <property type="entry name" value="Tubby-like_C"/>
</dbReference>
<dbReference type="InParanoid" id="B4CTR5"/>
<evidence type="ECO:0000313" key="2">
    <source>
        <dbReference type="Proteomes" id="UP000005824"/>
    </source>
</evidence>
<dbReference type="STRING" id="497964.CfE428DRAFT_0078"/>
<comment type="caution">
    <text evidence="1">The sequence shown here is derived from an EMBL/GenBank/DDBJ whole genome shotgun (WGS) entry which is preliminary data.</text>
</comment>
<gene>
    <name evidence="1" type="ORF">CfE428DRAFT_0078</name>
</gene>